<dbReference type="OrthoDB" id="6610399at2759"/>
<name>A0A8B8BU35_CRAVI</name>
<dbReference type="AlphaFoldDB" id="A0A8B8BU35"/>
<proteinExistence type="predicted"/>
<dbReference type="KEGG" id="cvn:111113147"/>
<gene>
    <name evidence="3" type="primary">LOC111113147</name>
</gene>
<keyword evidence="1" id="KW-0245">EGF-like domain</keyword>
<keyword evidence="2" id="KW-1185">Reference proteome</keyword>
<dbReference type="RefSeq" id="XP_022306863.1">
    <property type="nucleotide sequence ID" value="XM_022451155.1"/>
</dbReference>
<accession>A0A8B8BU35</accession>
<dbReference type="GeneID" id="111113147"/>
<dbReference type="SUPFAM" id="SSF49785">
    <property type="entry name" value="Galactose-binding domain-like"/>
    <property type="match status" value="1"/>
</dbReference>
<dbReference type="InterPro" id="IPR008979">
    <property type="entry name" value="Galactose-bd-like_sf"/>
</dbReference>
<dbReference type="Proteomes" id="UP000694844">
    <property type="component" value="Chromosome 9"/>
</dbReference>
<reference evidence="3" key="1">
    <citation type="submission" date="2025-08" db="UniProtKB">
        <authorList>
            <consortium name="RefSeq"/>
        </authorList>
    </citation>
    <scope>IDENTIFICATION</scope>
    <source>
        <tissue evidence="3">Whole sample</tissue>
    </source>
</reference>
<dbReference type="PANTHER" id="PTHR24043">
    <property type="entry name" value="SCAVENGER RECEPTOR CLASS F"/>
    <property type="match status" value="1"/>
</dbReference>
<evidence type="ECO:0000313" key="2">
    <source>
        <dbReference type="Proteomes" id="UP000694844"/>
    </source>
</evidence>
<organism evidence="2 3">
    <name type="scientific">Crassostrea virginica</name>
    <name type="common">Eastern oyster</name>
    <dbReference type="NCBI Taxonomy" id="6565"/>
    <lineage>
        <taxon>Eukaryota</taxon>
        <taxon>Metazoa</taxon>
        <taxon>Spiralia</taxon>
        <taxon>Lophotrochozoa</taxon>
        <taxon>Mollusca</taxon>
        <taxon>Bivalvia</taxon>
        <taxon>Autobranchia</taxon>
        <taxon>Pteriomorphia</taxon>
        <taxon>Ostreida</taxon>
        <taxon>Ostreoidea</taxon>
        <taxon>Ostreidae</taxon>
        <taxon>Crassostrea</taxon>
    </lineage>
</organism>
<protein>
    <submittedName>
        <fullName evidence="3">Multiple epidermal growth factor-like domains protein 10</fullName>
    </submittedName>
</protein>
<evidence type="ECO:0000313" key="3">
    <source>
        <dbReference type="RefSeq" id="XP_022306863.1"/>
    </source>
</evidence>
<evidence type="ECO:0000256" key="1">
    <source>
        <dbReference type="ARBA" id="ARBA00022536"/>
    </source>
</evidence>
<dbReference type="InterPro" id="IPR042635">
    <property type="entry name" value="MEGF10/SREC1/2-like"/>
</dbReference>
<dbReference type="PANTHER" id="PTHR24043:SF8">
    <property type="entry name" value="EGF-LIKE DOMAIN-CONTAINING PROTEIN"/>
    <property type="match status" value="1"/>
</dbReference>
<dbReference type="Gene3D" id="2.60.120.260">
    <property type="entry name" value="Galactose-binding domain-like"/>
    <property type="match status" value="1"/>
</dbReference>
<sequence length="242" mass="27206">MWWVDLGTVQNINHIFIQYATNNRVWDEKNYHSSSFLGFSVSISPTPSKEDRVLCFRDTNYTRSTIPNPINITCPYPGRYVIYYNNRTHKPFPDGYSPYAYNDLCEVEVYGCRKLRHYGTNCTIPCPRNCFYGVCDIINGDCRECVAGYKGRTCNEECDNQNYGLVCNQTCGSCYGGKQCDHVNGSCTDGCEAGLLGEKCDEECLPGFYGKNCQNKCSFNCGVPKRCDSKIGECVSGCQNDG</sequence>
<dbReference type="Gene3D" id="2.170.300.10">
    <property type="entry name" value="Tie2 ligand-binding domain superfamily"/>
    <property type="match status" value="1"/>
</dbReference>
<dbReference type="GO" id="GO:0005044">
    <property type="term" value="F:scavenger receptor activity"/>
    <property type="evidence" value="ECO:0007669"/>
    <property type="project" value="InterPro"/>
</dbReference>